<dbReference type="AlphaFoldDB" id="A0A8K1CL18"/>
<comment type="caution">
    <text evidence="2">The sequence shown here is derived from an EMBL/GenBank/DDBJ whole genome shotgun (WGS) entry which is preliminary data.</text>
</comment>
<dbReference type="EMBL" id="SPLM01000037">
    <property type="protein sequence ID" value="TMW65484.1"/>
    <property type="molecule type" value="Genomic_DNA"/>
</dbReference>
<accession>A0A8K1CL18</accession>
<sequence>MEDRLAHVLRLVKERWVAVEEMRRENEALRHRQQTLVRHFQTEVLSRRVASGLHMASVEKTVHADRQAVAHLEEELTRKQTANAKCRRHILRLRCLNDELARVRKEEEENVQVMRDEWDQDKAVLEEIGRKDEEKRSDQARQRQQRLQQMQRKVDEVEAIIAAKKVNSSMFIVH</sequence>
<reference evidence="2" key="1">
    <citation type="submission" date="2019-03" db="EMBL/GenBank/DDBJ databases">
        <title>Long read genome sequence of the mycoparasitic Pythium oligandrum ATCC 38472 isolated from sugarbeet rhizosphere.</title>
        <authorList>
            <person name="Gaulin E."/>
        </authorList>
    </citation>
    <scope>NUCLEOTIDE SEQUENCE</scope>
    <source>
        <strain evidence="2">ATCC 38472_TT</strain>
    </source>
</reference>
<feature type="region of interest" description="Disordered" evidence="1">
    <location>
        <begin position="129"/>
        <end position="152"/>
    </location>
</feature>
<protein>
    <submittedName>
        <fullName evidence="2">Uncharacterized protein</fullName>
    </submittedName>
</protein>
<dbReference type="Proteomes" id="UP000794436">
    <property type="component" value="Unassembled WGS sequence"/>
</dbReference>
<organism evidence="2 3">
    <name type="scientific">Pythium oligandrum</name>
    <name type="common">Mycoparasitic fungus</name>
    <dbReference type="NCBI Taxonomy" id="41045"/>
    <lineage>
        <taxon>Eukaryota</taxon>
        <taxon>Sar</taxon>
        <taxon>Stramenopiles</taxon>
        <taxon>Oomycota</taxon>
        <taxon>Peronosporomycetes</taxon>
        <taxon>Pythiales</taxon>
        <taxon>Pythiaceae</taxon>
        <taxon>Pythium</taxon>
    </lineage>
</organism>
<name>A0A8K1CL18_PYTOL</name>
<keyword evidence="3" id="KW-1185">Reference proteome</keyword>
<evidence type="ECO:0000256" key="1">
    <source>
        <dbReference type="SAM" id="MobiDB-lite"/>
    </source>
</evidence>
<evidence type="ECO:0000313" key="3">
    <source>
        <dbReference type="Proteomes" id="UP000794436"/>
    </source>
</evidence>
<evidence type="ECO:0000313" key="2">
    <source>
        <dbReference type="EMBL" id="TMW65484.1"/>
    </source>
</evidence>
<proteinExistence type="predicted"/>
<feature type="compositionally biased region" description="Basic and acidic residues" evidence="1">
    <location>
        <begin position="129"/>
        <end position="141"/>
    </location>
</feature>
<gene>
    <name evidence="2" type="ORF">Poli38472_008126</name>
</gene>